<dbReference type="SUPFAM" id="SSF56712">
    <property type="entry name" value="Prokaryotic type I DNA topoisomerase"/>
    <property type="match status" value="1"/>
</dbReference>
<dbReference type="InterPro" id="IPR005739">
    <property type="entry name" value="TopoI_arch"/>
</dbReference>
<dbReference type="InterPro" id="IPR013826">
    <property type="entry name" value="Topo_IA_cen_sub3"/>
</dbReference>
<dbReference type="EC" id="5.6.2.1" evidence="10"/>
<feature type="domain" description="Topo IA-type catalytic" evidence="12">
    <location>
        <begin position="161"/>
        <end position="570"/>
    </location>
</feature>
<evidence type="ECO:0000313" key="13">
    <source>
        <dbReference type="EMBL" id="KZX16752.1"/>
    </source>
</evidence>
<proteinExistence type="inferred from homology"/>
<dbReference type="InterPro" id="IPR003602">
    <property type="entry name" value="Topo_IA_DNA-bd_dom"/>
</dbReference>
<keyword evidence="14" id="KW-1185">Reference proteome</keyword>
<keyword evidence="9 10" id="KW-0413">Isomerase</keyword>
<reference evidence="13 14" key="1">
    <citation type="submission" date="2016-04" db="EMBL/GenBank/DDBJ databases">
        <title>Genome sequence of Methanobrevibacter cuticularis DSM 11139.</title>
        <authorList>
            <person name="Poehlein A."/>
            <person name="Seedorf H."/>
            <person name="Daniel R."/>
        </authorList>
    </citation>
    <scope>NUCLEOTIDE SEQUENCE [LARGE SCALE GENOMIC DNA]</scope>
    <source>
        <strain evidence="13 14">DSM 11139</strain>
    </source>
</reference>
<dbReference type="GO" id="GO:0006310">
    <property type="term" value="P:DNA recombination"/>
    <property type="evidence" value="ECO:0007669"/>
    <property type="project" value="TreeGrafter"/>
</dbReference>
<dbReference type="PROSITE" id="PS00396">
    <property type="entry name" value="TOPO_IA_1"/>
    <property type="match status" value="1"/>
</dbReference>
<comment type="caution">
    <text evidence="10">Lacks conserved residue(s) required for the propagation of feature annotation.</text>
</comment>
<evidence type="ECO:0000259" key="12">
    <source>
        <dbReference type="PROSITE" id="PS52039"/>
    </source>
</evidence>
<dbReference type="InterPro" id="IPR013825">
    <property type="entry name" value="Topo_IA_cen_sub2"/>
</dbReference>
<keyword evidence="6" id="KW-0460">Magnesium</keyword>
<keyword evidence="7 10" id="KW-0799">Topoisomerase</keyword>
<evidence type="ECO:0000256" key="7">
    <source>
        <dbReference type="ARBA" id="ARBA00023029"/>
    </source>
</evidence>
<dbReference type="Gene3D" id="1.10.290.10">
    <property type="entry name" value="Topoisomerase I, domain 4"/>
    <property type="match status" value="1"/>
</dbReference>
<organism evidence="13 14">
    <name type="scientific">Methanobrevibacter cuticularis</name>
    <dbReference type="NCBI Taxonomy" id="47311"/>
    <lineage>
        <taxon>Archaea</taxon>
        <taxon>Methanobacteriati</taxon>
        <taxon>Methanobacteriota</taxon>
        <taxon>Methanomada group</taxon>
        <taxon>Methanobacteria</taxon>
        <taxon>Methanobacteriales</taxon>
        <taxon>Methanobacteriaceae</taxon>
        <taxon>Methanobrevibacter</taxon>
    </lineage>
</organism>
<gene>
    <name evidence="10 13" type="primary">topA</name>
    <name evidence="13" type="ORF">MBCUT_06160</name>
</gene>
<dbReference type="InterPro" id="IPR006171">
    <property type="entry name" value="TOPRIM_dom"/>
</dbReference>
<dbReference type="InterPro" id="IPR000380">
    <property type="entry name" value="Topo_IA"/>
</dbReference>
<dbReference type="SMART" id="SM00437">
    <property type="entry name" value="TOP1Ac"/>
    <property type="match status" value="1"/>
</dbReference>
<dbReference type="PANTHER" id="PTHR11390">
    <property type="entry name" value="PROKARYOTIC DNA TOPOISOMERASE"/>
    <property type="match status" value="1"/>
</dbReference>
<name>A0A166EKB2_9EURY</name>
<feature type="active site" description="O-(5'-phospho-DNA)-tyrosine intermediate" evidence="10">
    <location>
        <position position="319"/>
    </location>
</feature>
<dbReference type="GO" id="GO:0006281">
    <property type="term" value="P:DNA repair"/>
    <property type="evidence" value="ECO:0007669"/>
    <property type="project" value="TreeGrafter"/>
</dbReference>
<dbReference type="GO" id="GO:0003917">
    <property type="term" value="F:DNA topoisomerase type I (single strand cut, ATP-independent) activity"/>
    <property type="evidence" value="ECO:0007669"/>
    <property type="project" value="UniProtKB-UniRule"/>
</dbReference>
<comment type="function">
    <text evidence="10">Releases the supercoiling and torsional tension of DNA, which is introduced during the DNA replication and transcription, by transiently cleaving and rejoining one strand of the DNA duplex. Introduces a single-strand break via transesterification at a target site in duplex DNA. The scissile phosphodiester is attacked by the catalytic tyrosine of the enzyme, resulting in the formation of a DNA-(5'-phosphotyrosyl)-enzyme intermediate and the expulsion of a 3'-OH DNA strand. The free DNA strand then undergoes passage around the unbroken strand, thus removing DNA supercoils. Finally, in the religation step, the DNA 3'-OH attacks the covalent intermediate to expel the active-site tyrosine and restore the DNA phosphodiester backbone.</text>
</comment>
<evidence type="ECO:0000256" key="5">
    <source>
        <dbReference type="ARBA" id="ARBA00022833"/>
    </source>
</evidence>
<dbReference type="InterPro" id="IPR028612">
    <property type="entry name" value="Topoisom_1_IA"/>
</dbReference>
<keyword evidence="3" id="KW-0479">Metal-binding</keyword>
<dbReference type="Pfam" id="PF01131">
    <property type="entry name" value="Topoisom_bac"/>
    <property type="match status" value="1"/>
</dbReference>
<evidence type="ECO:0000256" key="9">
    <source>
        <dbReference type="ARBA" id="ARBA00023235"/>
    </source>
</evidence>
<comment type="subunit">
    <text evidence="10">Monomer.</text>
</comment>
<dbReference type="HAMAP" id="MF_00952">
    <property type="entry name" value="Topoisom_1_prok"/>
    <property type="match status" value="1"/>
</dbReference>
<dbReference type="PANTHER" id="PTHR11390:SF26">
    <property type="entry name" value="DNA TOPOISOMERASE 1"/>
    <property type="match status" value="1"/>
</dbReference>
<comment type="similarity">
    <text evidence="2 10">Belongs to the type IA topoisomerase family.</text>
</comment>
<dbReference type="Proteomes" id="UP000077275">
    <property type="component" value="Unassembled WGS sequence"/>
</dbReference>
<evidence type="ECO:0000256" key="1">
    <source>
        <dbReference type="ARBA" id="ARBA00000213"/>
    </source>
</evidence>
<feature type="domain" description="Toprim" evidence="11">
    <location>
        <begin position="7"/>
        <end position="150"/>
    </location>
</feature>
<dbReference type="SMART" id="SM00436">
    <property type="entry name" value="TOP1Bc"/>
    <property type="match status" value="1"/>
</dbReference>
<dbReference type="InterPro" id="IPR013498">
    <property type="entry name" value="Topo_IA_Znf"/>
</dbReference>
<dbReference type="AlphaFoldDB" id="A0A166EKB2"/>
<dbReference type="SMART" id="SM00493">
    <property type="entry name" value="TOPRIM"/>
    <property type="match status" value="1"/>
</dbReference>
<dbReference type="GO" id="GO:0005694">
    <property type="term" value="C:chromosome"/>
    <property type="evidence" value="ECO:0007669"/>
    <property type="project" value="InterPro"/>
</dbReference>
<protein>
    <recommendedName>
        <fullName evidence="10">DNA topoisomerase 1</fullName>
        <ecNumber evidence="10">5.6.2.1</ecNumber>
    </recommendedName>
    <alternativeName>
        <fullName evidence="10">DNA topoisomerase I</fullName>
    </alternativeName>
</protein>
<dbReference type="InterPro" id="IPR003601">
    <property type="entry name" value="Topo_IA_2"/>
</dbReference>
<dbReference type="STRING" id="47311.MBCUT_06160"/>
<dbReference type="SUPFAM" id="SSF57783">
    <property type="entry name" value="Zinc beta-ribbon"/>
    <property type="match status" value="1"/>
</dbReference>
<keyword evidence="8 10" id="KW-0238">DNA-binding</keyword>
<evidence type="ECO:0000256" key="4">
    <source>
        <dbReference type="ARBA" id="ARBA00022771"/>
    </source>
</evidence>
<dbReference type="PROSITE" id="PS52039">
    <property type="entry name" value="TOPO_IA_2"/>
    <property type="match status" value="1"/>
</dbReference>
<feature type="site" description="Interaction with DNA" evidence="10">
    <location>
        <position position="171"/>
    </location>
</feature>
<dbReference type="NCBIfam" id="TIGR01057">
    <property type="entry name" value="topA_arch"/>
    <property type="match status" value="1"/>
</dbReference>
<evidence type="ECO:0000256" key="8">
    <source>
        <dbReference type="ARBA" id="ARBA00023125"/>
    </source>
</evidence>
<dbReference type="EMBL" id="LWMW01000087">
    <property type="protein sequence ID" value="KZX16752.1"/>
    <property type="molecule type" value="Genomic_DNA"/>
</dbReference>
<dbReference type="Pfam" id="PF01751">
    <property type="entry name" value="Toprim"/>
    <property type="match status" value="1"/>
</dbReference>
<evidence type="ECO:0000256" key="2">
    <source>
        <dbReference type="ARBA" id="ARBA00009446"/>
    </source>
</evidence>
<evidence type="ECO:0000256" key="10">
    <source>
        <dbReference type="HAMAP-Rule" id="MF_00952"/>
    </source>
</evidence>
<dbReference type="InterPro" id="IPR023405">
    <property type="entry name" value="Topo_IA_core_domain"/>
</dbReference>
<evidence type="ECO:0000313" key="14">
    <source>
        <dbReference type="Proteomes" id="UP000077275"/>
    </source>
</evidence>
<accession>A0A166EKB2</accession>
<feature type="site" description="Interaction with DNA" evidence="10">
    <location>
        <position position="321"/>
    </location>
</feature>
<evidence type="ECO:0000259" key="11">
    <source>
        <dbReference type="PROSITE" id="PS50880"/>
    </source>
</evidence>
<keyword evidence="5" id="KW-0862">Zinc</keyword>
<comment type="catalytic activity">
    <reaction evidence="1 10">
        <text>ATP-independent breakage of single-stranded DNA, followed by passage and rejoining.</text>
        <dbReference type="EC" id="5.6.2.1"/>
    </reaction>
</comment>
<dbReference type="PRINTS" id="PR00417">
    <property type="entry name" value="PRTPISMRASEI"/>
</dbReference>
<dbReference type="Gene3D" id="2.70.20.10">
    <property type="entry name" value="Topoisomerase I, domain 3"/>
    <property type="match status" value="1"/>
</dbReference>
<feature type="site" description="Interaction with DNA" evidence="10">
    <location>
        <position position="504"/>
    </location>
</feature>
<evidence type="ECO:0000256" key="6">
    <source>
        <dbReference type="ARBA" id="ARBA00022842"/>
    </source>
</evidence>
<sequence>MISDTMHEVIICEKPKSAEKIAQALSSKAKKMKYNKKLTYWEINEDGKKTNVLSAVGHLYSLTPTNQNEKVYFDLNWAPIYEIQKNKNYIKDYIYSIKKFSKGADKFIHACDYDIEGTLIGFNALKYACGEDSIAKTSRMKFSTLTKKDIMDAYENMIDLDINQVNSGIARHILDFYFGVNISRALMKSVRTAKSRFLKLSAGRVQTPSLSILVDREKQIQKFVPEPYWLIKAVLEGEIIADHIAGKIFNKEEAEKIFAGCKESDALVDDVKITETIRKPPIPFNLGGLQSESYGVFGFSPKKTQMIAQNLYTEGYTSYPRTSSQKLPASLEFKKIFKQLSGRSLFKDHISKLPQQTKPNEGKKEDAAHPAIHPTGILPEKLSDDEQKVYQLIVFRFISLFAENSKLETMKTLLKIAEEEFVFKRKRVSYLGWLQHYPFRKLEDEFFPNIKKGDLIKVEDVLSEEKETKPPARYNEASLIKELEKRELGTKATRADIIAKLYDREYISGKKIEVNQLGISIIETLKEYCKDLTSEELTRQFEKELQGIMADKITKDKVIGEAKKEVLSILGDIEDSENKIGEGIYNAYQESLILGKCACGGNLIIRYSPKTKSHFVGCSNYPDCNIIYSLPKGANVLKSTCEKCGLPMISFGKPKQRACLDPKCGKDSTKTHDSEIVGTCPDCHSDLLKRSGRYGDFVGCSSFPKCRFTCSVEELKDLKTK</sequence>
<dbReference type="InterPro" id="IPR013824">
    <property type="entry name" value="Topo_IA_cen_sub1"/>
</dbReference>
<dbReference type="Gene3D" id="3.30.65.10">
    <property type="entry name" value="Bacterial Topoisomerase I, domain 1"/>
    <property type="match status" value="2"/>
</dbReference>
<dbReference type="GO" id="GO:0008270">
    <property type="term" value="F:zinc ion binding"/>
    <property type="evidence" value="ECO:0007669"/>
    <property type="project" value="UniProtKB-KW"/>
</dbReference>
<dbReference type="Pfam" id="PF01396">
    <property type="entry name" value="Zn_ribbon_Top1"/>
    <property type="match status" value="2"/>
</dbReference>
<dbReference type="PATRIC" id="fig|47311.3.peg.694"/>
<dbReference type="Gene3D" id="3.40.50.140">
    <property type="match status" value="1"/>
</dbReference>
<feature type="site" description="Interaction with DNA" evidence="10">
    <location>
        <position position="175"/>
    </location>
</feature>
<dbReference type="PROSITE" id="PS50880">
    <property type="entry name" value="TOPRIM"/>
    <property type="match status" value="1"/>
</dbReference>
<dbReference type="CDD" id="cd00186">
    <property type="entry name" value="TOP1Ac"/>
    <property type="match status" value="1"/>
</dbReference>
<dbReference type="GO" id="GO:0006265">
    <property type="term" value="P:DNA topological change"/>
    <property type="evidence" value="ECO:0007669"/>
    <property type="project" value="UniProtKB-UniRule"/>
</dbReference>
<feature type="region of interest" description="Interaction with DNA" evidence="10">
    <location>
        <begin position="201"/>
        <end position="206"/>
    </location>
</feature>
<dbReference type="InterPro" id="IPR023406">
    <property type="entry name" value="Topo_IA_AS"/>
</dbReference>
<comment type="caution">
    <text evidence="13">The sequence shown here is derived from an EMBL/GenBank/DDBJ whole genome shotgun (WGS) entry which is preliminary data.</text>
</comment>
<keyword evidence="4" id="KW-0863">Zinc-finger</keyword>
<dbReference type="Gene3D" id="1.10.460.10">
    <property type="entry name" value="Topoisomerase I, domain 2"/>
    <property type="match status" value="1"/>
</dbReference>
<dbReference type="GO" id="GO:0003677">
    <property type="term" value="F:DNA binding"/>
    <property type="evidence" value="ECO:0007669"/>
    <property type="project" value="UniProtKB-KW"/>
</dbReference>
<feature type="site" description="Interaction with DNA" evidence="10">
    <location>
        <position position="58"/>
    </location>
</feature>
<evidence type="ECO:0000256" key="3">
    <source>
        <dbReference type="ARBA" id="ARBA00022723"/>
    </source>
</evidence>
<dbReference type="InterPro" id="IPR013497">
    <property type="entry name" value="Topo_IA_cen"/>
</dbReference>